<reference evidence="3" key="1">
    <citation type="journal article" date="2019" name="Int. J. Syst. Evol. Microbiol.">
        <title>The Global Catalogue of Microorganisms (GCM) 10K type strain sequencing project: providing services to taxonomists for standard genome sequencing and annotation.</title>
        <authorList>
            <consortium name="The Broad Institute Genomics Platform"/>
            <consortium name="The Broad Institute Genome Sequencing Center for Infectious Disease"/>
            <person name="Wu L."/>
            <person name="Ma J."/>
        </authorList>
    </citation>
    <scope>NUCLEOTIDE SEQUENCE [LARGE SCALE GENOMIC DNA]</scope>
    <source>
        <strain evidence="3">SHR3</strain>
    </source>
</reference>
<keyword evidence="1" id="KW-0812">Transmembrane</keyword>
<evidence type="ECO:0000256" key="1">
    <source>
        <dbReference type="SAM" id="Phobius"/>
    </source>
</evidence>
<protein>
    <submittedName>
        <fullName evidence="2">Uncharacterized protein</fullName>
    </submittedName>
</protein>
<comment type="caution">
    <text evidence="2">The sequence shown here is derived from an EMBL/GenBank/DDBJ whole genome shotgun (WGS) entry which is preliminary data.</text>
</comment>
<feature type="transmembrane region" description="Helical" evidence="1">
    <location>
        <begin position="134"/>
        <end position="158"/>
    </location>
</feature>
<organism evidence="2 3">
    <name type="scientific">Thauera sinica</name>
    <dbReference type="NCBI Taxonomy" id="2665146"/>
    <lineage>
        <taxon>Bacteria</taxon>
        <taxon>Pseudomonadati</taxon>
        <taxon>Pseudomonadota</taxon>
        <taxon>Betaproteobacteria</taxon>
        <taxon>Rhodocyclales</taxon>
        <taxon>Zoogloeaceae</taxon>
        <taxon>Thauera</taxon>
    </lineage>
</organism>
<feature type="transmembrane region" description="Helical" evidence="1">
    <location>
        <begin position="178"/>
        <end position="197"/>
    </location>
</feature>
<evidence type="ECO:0000313" key="3">
    <source>
        <dbReference type="Proteomes" id="UP001595974"/>
    </source>
</evidence>
<accession>A0ABW1ATI9</accession>
<gene>
    <name evidence="2" type="ORF">ACFPTN_14550</name>
</gene>
<evidence type="ECO:0000313" key="2">
    <source>
        <dbReference type="EMBL" id="MFC5770597.1"/>
    </source>
</evidence>
<dbReference type="RefSeq" id="WP_198363297.1">
    <property type="nucleotide sequence ID" value="NZ_JBHSOG010000051.1"/>
</dbReference>
<keyword evidence="1" id="KW-0472">Membrane</keyword>
<proteinExistence type="predicted"/>
<feature type="transmembrane region" description="Helical" evidence="1">
    <location>
        <begin position="17"/>
        <end position="40"/>
    </location>
</feature>
<keyword evidence="1" id="KW-1133">Transmembrane helix</keyword>
<keyword evidence="3" id="KW-1185">Reference proteome</keyword>
<dbReference type="Proteomes" id="UP001595974">
    <property type="component" value="Unassembled WGS sequence"/>
</dbReference>
<sequence>MPSSTTPNGAWPDPGGLVLRLAVALGLVIAIALVGGRALVEAVLSITTPTLLGWIDDRFGILFLGLDHTGQDTVIRLRTNLVRMLVVGTHVVQPHPKGWLEVTTTVGAMLQPVTIGLGLAGAWPGKAGIRLLRLLLVAVLGVAFMLMDIPLTLHAYTWDMFLDHYDPDHVSPVMLTHNFLHGGGRLAVGVLMAALVIRGVPRNRRAKSAVAADPGHGL</sequence>
<name>A0ABW1ATI9_9RHOO</name>
<dbReference type="EMBL" id="JBHSOG010000051">
    <property type="protein sequence ID" value="MFC5770597.1"/>
    <property type="molecule type" value="Genomic_DNA"/>
</dbReference>